<dbReference type="Pfam" id="PF00535">
    <property type="entry name" value="Glycos_transf_2"/>
    <property type="match status" value="1"/>
</dbReference>
<dbReference type="PANTHER" id="PTHR43685">
    <property type="entry name" value="GLYCOSYLTRANSFERASE"/>
    <property type="match status" value="1"/>
</dbReference>
<name>A0A1U7N2X6_9CYAN</name>
<dbReference type="RefSeq" id="WP_075900375.1">
    <property type="nucleotide sequence ID" value="NZ_MKZS01000001.1"/>
</dbReference>
<protein>
    <submittedName>
        <fullName evidence="2">Glycosyl transferase family A</fullName>
    </submittedName>
</protein>
<dbReference type="SUPFAM" id="SSF53448">
    <property type="entry name" value="Nucleotide-diphospho-sugar transferases"/>
    <property type="match status" value="1"/>
</dbReference>
<evidence type="ECO:0000259" key="1">
    <source>
        <dbReference type="Pfam" id="PF00535"/>
    </source>
</evidence>
<dbReference type="PANTHER" id="PTHR43685:SF2">
    <property type="entry name" value="GLYCOSYLTRANSFERASE 2-LIKE DOMAIN-CONTAINING PROTEIN"/>
    <property type="match status" value="1"/>
</dbReference>
<keyword evidence="2" id="KW-0808">Transferase</keyword>
<dbReference type="InterPro" id="IPR050834">
    <property type="entry name" value="Glycosyltransf_2"/>
</dbReference>
<keyword evidence="3" id="KW-1185">Reference proteome</keyword>
<proteinExistence type="predicted"/>
<organism evidence="2 3">
    <name type="scientific">Moorena bouillonii PNG</name>
    <dbReference type="NCBI Taxonomy" id="568701"/>
    <lineage>
        <taxon>Bacteria</taxon>
        <taxon>Bacillati</taxon>
        <taxon>Cyanobacteriota</taxon>
        <taxon>Cyanophyceae</taxon>
        <taxon>Coleofasciculales</taxon>
        <taxon>Coleofasciculaceae</taxon>
        <taxon>Moorena</taxon>
    </lineage>
</organism>
<evidence type="ECO:0000313" key="2">
    <source>
        <dbReference type="EMBL" id="OLT60276.1"/>
    </source>
</evidence>
<evidence type="ECO:0000313" key="3">
    <source>
        <dbReference type="Proteomes" id="UP000186657"/>
    </source>
</evidence>
<gene>
    <name evidence="2" type="ORF">BJP37_15810</name>
</gene>
<dbReference type="EMBL" id="MKZS01000001">
    <property type="protein sequence ID" value="OLT60276.1"/>
    <property type="molecule type" value="Genomic_DNA"/>
</dbReference>
<dbReference type="Proteomes" id="UP000186657">
    <property type="component" value="Unassembled WGS sequence"/>
</dbReference>
<dbReference type="InterPro" id="IPR001173">
    <property type="entry name" value="Glyco_trans_2-like"/>
</dbReference>
<accession>A0A1U7N2X6</accession>
<dbReference type="GO" id="GO:0016740">
    <property type="term" value="F:transferase activity"/>
    <property type="evidence" value="ECO:0007669"/>
    <property type="project" value="UniProtKB-KW"/>
</dbReference>
<dbReference type="AlphaFoldDB" id="A0A1U7N2X6"/>
<comment type="caution">
    <text evidence="2">The sequence shown here is derived from an EMBL/GenBank/DDBJ whole genome shotgun (WGS) entry which is preliminary data.</text>
</comment>
<reference evidence="2 3" key="1">
    <citation type="submission" date="2016-10" db="EMBL/GenBank/DDBJ databases">
        <title>Comparative genomics uncovers the prolific and rare metabolic potential of the cyanobacterial genus Moorea.</title>
        <authorList>
            <person name="Leao T."/>
            <person name="Castelao G."/>
            <person name="Korobeynikov A."/>
            <person name="Monroe E.A."/>
            <person name="Podell S."/>
            <person name="Glukhov E."/>
            <person name="Allen E."/>
            <person name="Gerwick W.H."/>
            <person name="Gerwick L."/>
        </authorList>
    </citation>
    <scope>NUCLEOTIDE SEQUENCE [LARGE SCALE GENOMIC DNA]</scope>
    <source>
        <strain evidence="2 3">PNG5-198</strain>
    </source>
</reference>
<dbReference type="InterPro" id="IPR029044">
    <property type="entry name" value="Nucleotide-diphossugar_trans"/>
</dbReference>
<dbReference type="Gene3D" id="3.90.550.10">
    <property type="entry name" value="Spore Coat Polysaccharide Biosynthesis Protein SpsA, Chain A"/>
    <property type="match status" value="1"/>
</dbReference>
<sequence>MPKVSVVIPAYNSMNYLPETVDSVFRQTFTDFEILIVDDGSSDGVEQWAAELVDSRVKFIAQANQGVSVARNTGIAQAQGEYIALLDSDDLWEPTKLEKQVRCLDDHPKVGLVHSWVALVDEHSQPTGRFFIPTAEGDVWQQLLECNPITCSSVMARRCCFETTGGFDPNLRSAEDWDLWIRIAANYPFALIKQPLAYYRQLSSSKSKNCQLVEKSLTRIIEKSFQSVPSELLYLKSHSYGYANLNLAWKSLQTVESDYRQANYYRQQVLLHYPQMRFSLNFIRLSVAIALMHFFGPKGYSRFLEVFYSLRRRLSSFAR</sequence>
<feature type="domain" description="Glycosyltransferase 2-like" evidence="1">
    <location>
        <begin position="5"/>
        <end position="118"/>
    </location>
</feature>